<evidence type="ECO:0000313" key="2">
    <source>
        <dbReference type="Proteomes" id="UP000054248"/>
    </source>
</evidence>
<reference evidence="1 2" key="1">
    <citation type="submission" date="2014-04" db="EMBL/GenBank/DDBJ databases">
        <authorList>
            <consortium name="DOE Joint Genome Institute"/>
            <person name="Kuo A."/>
            <person name="Girlanda M."/>
            <person name="Perotto S."/>
            <person name="Kohler A."/>
            <person name="Nagy L.G."/>
            <person name="Floudas D."/>
            <person name="Copeland A."/>
            <person name="Barry K.W."/>
            <person name="Cichocki N."/>
            <person name="Veneault-Fourrey C."/>
            <person name="LaButti K."/>
            <person name="Lindquist E.A."/>
            <person name="Lipzen A."/>
            <person name="Lundell T."/>
            <person name="Morin E."/>
            <person name="Murat C."/>
            <person name="Sun H."/>
            <person name="Tunlid A."/>
            <person name="Henrissat B."/>
            <person name="Grigoriev I.V."/>
            <person name="Hibbett D.S."/>
            <person name="Martin F."/>
            <person name="Nordberg H.P."/>
            <person name="Cantor M.N."/>
            <person name="Hua S.X."/>
        </authorList>
    </citation>
    <scope>NUCLEOTIDE SEQUENCE [LARGE SCALE GENOMIC DNA]</scope>
    <source>
        <strain evidence="1 2">MUT 4182</strain>
    </source>
</reference>
<evidence type="ECO:0000313" key="1">
    <source>
        <dbReference type="EMBL" id="KIO16173.1"/>
    </source>
</evidence>
<gene>
    <name evidence="1" type="ORF">M407DRAFT_247048</name>
</gene>
<sequence>MVYWYRWEGLIRRVVVVWRVNLLCLTASSTAGVGKFVELQCYFITVTVKSGVTSSQ</sequence>
<keyword evidence="2" id="KW-1185">Reference proteome</keyword>
<proteinExistence type="predicted"/>
<protein>
    <submittedName>
        <fullName evidence="1">Uncharacterized protein</fullName>
    </submittedName>
</protein>
<dbReference type="HOGENOM" id="CLU_3015940_0_0_1"/>
<organism evidence="1 2">
    <name type="scientific">Tulasnella calospora MUT 4182</name>
    <dbReference type="NCBI Taxonomy" id="1051891"/>
    <lineage>
        <taxon>Eukaryota</taxon>
        <taxon>Fungi</taxon>
        <taxon>Dikarya</taxon>
        <taxon>Basidiomycota</taxon>
        <taxon>Agaricomycotina</taxon>
        <taxon>Agaricomycetes</taxon>
        <taxon>Cantharellales</taxon>
        <taxon>Tulasnellaceae</taxon>
        <taxon>Tulasnella</taxon>
    </lineage>
</organism>
<reference evidence="2" key="2">
    <citation type="submission" date="2015-01" db="EMBL/GenBank/DDBJ databases">
        <title>Evolutionary Origins and Diversification of the Mycorrhizal Mutualists.</title>
        <authorList>
            <consortium name="DOE Joint Genome Institute"/>
            <consortium name="Mycorrhizal Genomics Consortium"/>
            <person name="Kohler A."/>
            <person name="Kuo A."/>
            <person name="Nagy L.G."/>
            <person name="Floudas D."/>
            <person name="Copeland A."/>
            <person name="Barry K.W."/>
            <person name="Cichocki N."/>
            <person name="Veneault-Fourrey C."/>
            <person name="LaButti K."/>
            <person name="Lindquist E.A."/>
            <person name="Lipzen A."/>
            <person name="Lundell T."/>
            <person name="Morin E."/>
            <person name="Murat C."/>
            <person name="Riley R."/>
            <person name="Ohm R."/>
            <person name="Sun H."/>
            <person name="Tunlid A."/>
            <person name="Henrissat B."/>
            <person name="Grigoriev I.V."/>
            <person name="Hibbett D.S."/>
            <person name="Martin F."/>
        </authorList>
    </citation>
    <scope>NUCLEOTIDE SEQUENCE [LARGE SCALE GENOMIC DNA]</scope>
    <source>
        <strain evidence="2">MUT 4182</strain>
    </source>
</reference>
<dbReference type="AlphaFoldDB" id="A0A0C3K415"/>
<dbReference type="Proteomes" id="UP000054248">
    <property type="component" value="Unassembled WGS sequence"/>
</dbReference>
<accession>A0A0C3K415</accession>
<name>A0A0C3K415_9AGAM</name>
<dbReference type="EMBL" id="KN823649">
    <property type="protein sequence ID" value="KIO16173.1"/>
    <property type="molecule type" value="Genomic_DNA"/>
</dbReference>